<name>A0A1M8A4H7_MALS4</name>
<keyword evidence="11" id="KW-0378">Hydrolase</keyword>
<dbReference type="InterPro" id="IPR050248">
    <property type="entry name" value="Polysacc_deacetylase_ArnD"/>
</dbReference>
<evidence type="ECO:0000256" key="5">
    <source>
        <dbReference type="ARBA" id="ARBA00022475"/>
    </source>
</evidence>
<keyword evidence="8" id="KW-0336">GPI-anchor</keyword>
<proteinExistence type="inferred from homology"/>
<feature type="compositionally biased region" description="Low complexity" evidence="22">
    <location>
        <begin position="421"/>
        <end position="472"/>
    </location>
</feature>
<dbReference type="InterPro" id="IPR011330">
    <property type="entry name" value="Glyco_hydro/deAcase_b/a-brl"/>
</dbReference>
<dbReference type="GO" id="GO:0071555">
    <property type="term" value="P:cell wall organization"/>
    <property type="evidence" value="ECO:0007669"/>
    <property type="project" value="UniProtKB-KW"/>
</dbReference>
<gene>
    <name evidence="25" type="ORF">MSYG_1709</name>
</gene>
<dbReference type="PANTHER" id="PTHR10587">
    <property type="entry name" value="GLYCOSYL TRANSFERASE-RELATED"/>
    <property type="match status" value="1"/>
</dbReference>
<dbReference type="CDD" id="cd10952">
    <property type="entry name" value="CE4_MrCDA_like"/>
    <property type="match status" value="1"/>
</dbReference>
<evidence type="ECO:0000256" key="20">
    <source>
        <dbReference type="ARBA" id="ARBA00024056"/>
    </source>
</evidence>
<dbReference type="InterPro" id="IPR002509">
    <property type="entry name" value="NODB_dom"/>
</dbReference>
<evidence type="ECO:0000256" key="22">
    <source>
        <dbReference type="SAM" id="MobiDB-lite"/>
    </source>
</evidence>
<evidence type="ECO:0000256" key="23">
    <source>
        <dbReference type="SAM" id="SignalP"/>
    </source>
</evidence>
<dbReference type="VEuPathDB" id="FungiDB:MSYG_1709"/>
<dbReference type="AlphaFoldDB" id="A0A1M8A4H7"/>
<evidence type="ECO:0000256" key="13">
    <source>
        <dbReference type="ARBA" id="ARBA00023136"/>
    </source>
</evidence>
<evidence type="ECO:0000256" key="9">
    <source>
        <dbReference type="ARBA" id="ARBA00022723"/>
    </source>
</evidence>
<dbReference type="EC" id="3.5.1.41" evidence="20"/>
<evidence type="ECO:0000256" key="21">
    <source>
        <dbReference type="ARBA" id="ARBA00048494"/>
    </source>
</evidence>
<keyword evidence="15" id="KW-0119">Carbohydrate metabolism</keyword>
<evidence type="ECO:0000313" key="26">
    <source>
        <dbReference type="Proteomes" id="UP000186303"/>
    </source>
</evidence>
<evidence type="ECO:0000256" key="4">
    <source>
        <dbReference type="ARBA" id="ARBA00010973"/>
    </source>
</evidence>
<dbReference type="GO" id="GO:0046872">
    <property type="term" value="F:metal ion binding"/>
    <property type="evidence" value="ECO:0007669"/>
    <property type="project" value="UniProtKB-KW"/>
</dbReference>
<evidence type="ECO:0000259" key="24">
    <source>
        <dbReference type="PROSITE" id="PS51677"/>
    </source>
</evidence>
<evidence type="ECO:0000256" key="12">
    <source>
        <dbReference type="ARBA" id="ARBA00023024"/>
    </source>
</evidence>
<evidence type="ECO:0000256" key="8">
    <source>
        <dbReference type="ARBA" id="ARBA00022622"/>
    </source>
</evidence>
<comment type="catalytic activity">
    <reaction evidence="21">
        <text>[(1-&gt;4)-N-acetyl-beta-D-glucosaminyl](n) + n H2O = chitosan + n acetate</text>
        <dbReference type="Rhea" id="RHEA:10464"/>
        <dbReference type="Rhea" id="RHEA-COMP:9593"/>
        <dbReference type="Rhea" id="RHEA-COMP:9597"/>
        <dbReference type="ChEBI" id="CHEBI:15377"/>
        <dbReference type="ChEBI" id="CHEBI:17029"/>
        <dbReference type="ChEBI" id="CHEBI:30089"/>
        <dbReference type="ChEBI" id="CHEBI:57704"/>
        <dbReference type="EC" id="3.5.1.41"/>
    </reaction>
    <physiologicalReaction direction="left-to-right" evidence="21">
        <dbReference type="Rhea" id="RHEA:10465"/>
    </physiologicalReaction>
</comment>
<keyword evidence="14" id="KW-0325">Glycoprotein</keyword>
<evidence type="ECO:0000256" key="10">
    <source>
        <dbReference type="ARBA" id="ARBA00022729"/>
    </source>
</evidence>
<evidence type="ECO:0000256" key="16">
    <source>
        <dbReference type="ARBA" id="ARBA00023285"/>
    </source>
</evidence>
<keyword evidence="26" id="KW-1185">Reference proteome</keyword>
<dbReference type="GO" id="GO:0006032">
    <property type="term" value="P:chitin catabolic process"/>
    <property type="evidence" value="ECO:0007669"/>
    <property type="project" value="UniProtKB-KW"/>
</dbReference>
<keyword evidence="18" id="KW-0961">Cell wall biogenesis/degradation</keyword>
<evidence type="ECO:0000256" key="7">
    <source>
        <dbReference type="ARBA" id="ARBA00022525"/>
    </source>
</evidence>
<evidence type="ECO:0000256" key="2">
    <source>
        <dbReference type="ARBA" id="ARBA00004191"/>
    </source>
</evidence>
<dbReference type="PANTHER" id="PTHR10587:SF98">
    <property type="entry name" value="CHITIN DEACETYLASE"/>
    <property type="match status" value="1"/>
</dbReference>
<comment type="cofactor">
    <cofactor evidence="1">
        <name>Co(2+)</name>
        <dbReference type="ChEBI" id="CHEBI:48828"/>
    </cofactor>
</comment>
<keyword evidence="16" id="KW-0170">Cobalt</keyword>
<evidence type="ECO:0000313" key="25">
    <source>
        <dbReference type="EMBL" id="SHO77368.1"/>
    </source>
</evidence>
<dbReference type="STRING" id="1230383.A0A1M8A4H7"/>
<evidence type="ECO:0000256" key="17">
    <source>
        <dbReference type="ARBA" id="ARBA00023288"/>
    </source>
</evidence>
<feature type="signal peptide" evidence="23">
    <location>
        <begin position="1"/>
        <end position="21"/>
    </location>
</feature>
<feature type="chain" id="PRO_5012590898" description="chitin deacetylase" evidence="23">
    <location>
        <begin position="22"/>
        <end position="492"/>
    </location>
</feature>
<evidence type="ECO:0000256" key="1">
    <source>
        <dbReference type="ARBA" id="ARBA00001941"/>
    </source>
</evidence>
<feature type="domain" description="NodB homology" evidence="24">
    <location>
        <begin position="167"/>
        <end position="357"/>
    </location>
</feature>
<keyword evidence="5" id="KW-1003">Cell membrane</keyword>
<dbReference type="EMBL" id="LT671823">
    <property type="protein sequence ID" value="SHO77368.1"/>
    <property type="molecule type" value="Genomic_DNA"/>
</dbReference>
<evidence type="ECO:0000256" key="19">
    <source>
        <dbReference type="ARBA" id="ARBA00023326"/>
    </source>
</evidence>
<keyword evidence="7" id="KW-0964">Secreted</keyword>
<comment type="subcellular location">
    <subcellularLocation>
        <location evidence="3">Cell membrane</location>
        <topology evidence="3">Lipid-anchor</topology>
        <topology evidence="3">GPI-anchor</topology>
    </subcellularLocation>
    <subcellularLocation>
        <location evidence="2">Secreted</location>
        <location evidence="2">Cell wall</location>
    </subcellularLocation>
</comment>
<evidence type="ECO:0000256" key="18">
    <source>
        <dbReference type="ARBA" id="ARBA00023316"/>
    </source>
</evidence>
<dbReference type="Pfam" id="PF01522">
    <property type="entry name" value="Polysacc_deac_1"/>
    <property type="match status" value="1"/>
</dbReference>
<dbReference type="OrthoDB" id="407355at2759"/>
<accession>A0A1M8A4H7</accession>
<evidence type="ECO:0000256" key="3">
    <source>
        <dbReference type="ARBA" id="ARBA00004609"/>
    </source>
</evidence>
<organism evidence="25 26">
    <name type="scientific">Malassezia sympodialis (strain ATCC 42132)</name>
    <name type="common">Atopic eczema-associated yeast</name>
    <dbReference type="NCBI Taxonomy" id="1230383"/>
    <lineage>
        <taxon>Eukaryota</taxon>
        <taxon>Fungi</taxon>
        <taxon>Dikarya</taxon>
        <taxon>Basidiomycota</taxon>
        <taxon>Ustilaginomycotina</taxon>
        <taxon>Malasseziomycetes</taxon>
        <taxon>Malasseziales</taxon>
        <taxon>Malasseziaceae</taxon>
        <taxon>Malassezia</taxon>
    </lineage>
</organism>
<keyword evidence="6" id="KW-0134">Cell wall</keyword>
<dbReference type="GO" id="GO:0098552">
    <property type="term" value="C:side of membrane"/>
    <property type="evidence" value="ECO:0007669"/>
    <property type="project" value="UniProtKB-KW"/>
</dbReference>
<dbReference type="PROSITE" id="PS51677">
    <property type="entry name" value="NODB"/>
    <property type="match status" value="1"/>
</dbReference>
<dbReference type="GO" id="GO:0000272">
    <property type="term" value="P:polysaccharide catabolic process"/>
    <property type="evidence" value="ECO:0007669"/>
    <property type="project" value="UniProtKB-KW"/>
</dbReference>
<dbReference type="GO" id="GO:0004099">
    <property type="term" value="F:chitin deacetylase activity"/>
    <property type="evidence" value="ECO:0007669"/>
    <property type="project" value="UniProtKB-EC"/>
</dbReference>
<keyword evidence="9" id="KW-0479">Metal-binding</keyword>
<keyword evidence="17" id="KW-0449">Lipoprotein</keyword>
<dbReference type="SUPFAM" id="SSF88713">
    <property type="entry name" value="Glycoside hydrolase/deacetylase"/>
    <property type="match status" value="1"/>
</dbReference>
<keyword evidence="12" id="KW-0146">Chitin degradation</keyword>
<protein>
    <recommendedName>
        <fullName evidence="20">chitin deacetylase</fullName>
        <ecNumber evidence="20">3.5.1.41</ecNumber>
    </recommendedName>
</protein>
<feature type="region of interest" description="Disordered" evidence="22">
    <location>
        <begin position="406"/>
        <end position="472"/>
    </location>
</feature>
<comment type="similarity">
    <text evidence="4">Belongs to the polysaccharide deacetylase family.</text>
</comment>
<dbReference type="Proteomes" id="UP000186303">
    <property type="component" value="Chromosome 3"/>
</dbReference>
<dbReference type="GO" id="GO:0005886">
    <property type="term" value="C:plasma membrane"/>
    <property type="evidence" value="ECO:0007669"/>
    <property type="project" value="UniProtKB-SubCell"/>
</dbReference>
<evidence type="ECO:0000256" key="14">
    <source>
        <dbReference type="ARBA" id="ARBA00023180"/>
    </source>
</evidence>
<evidence type="ECO:0000256" key="15">
    <source>
        <dbReference type="ARBA" id="ARBA00023277"/>
    </source>
</evidence>
<dbReference type="FunFam" id="3.20.20.370:FF:000004">
    <property type="entry name" value="Related to Chitin deacetylase"/>
    <property type="match status" value="1"/>
</dbReference>
<keyword evidence="19" id="KW-0624">Polysaccharide degradation</keyword>
<evidence type="ECO:0000256" key="6">
    <source>
        <dbReference type="ARBA" id="ARBA00022512"/>
    </source>
</evidence>
<evidence type="ECO:0000256" key="11">
    <source>
        <dbReference type="ARBA" id="ARBA00022801"/>
    </source>
</evidence>
<dbReference type="OMA" id="QYMTAFP"/>
<dbReference type="GO" id="GO:0009272">
    <property type="term" value="P:fungal-type cell wall biogenesis"/>
    <property type="evidence" value="ECO:0007669"/>
    <property type="project" value="UniProtKB-ARBA"/>
</dbReference>
<keyword evidence="10 23" id="KW-0732">Signal</keyword>
<sequence>MVPVFLVHCALLFLLADTSLAHVGRGIVLGKQEDVSQHRRFARSRLLARDEPPTMSSWAQIKGNKQECKDYTLPSTAKLQKAYPADWKLAKIVDGDSEAQSVWKEIQSSGIIPSHVKVKTGTNDHMGIKDDGYDANSDPDCWWSANGCTKPKAKGLSEDIFECPEPRTWGLTFDDGPNCGHNEFYDFLKDKKLRATLFYIGSNVLDYPLQAQRGLGDGHDVCVHTWSHHYMTTLSNEQVFAELYYTARIIKDVLGITPRCWRPPFGDVDDRVRAIATALGLRTIIWNHDTNDWDIQPDGNSPTQKIDSNYQKIIDLASQNKVNDKGVIVLNHELSKNTMNEFMKMYSKIKGAYDNVVPLTACMNATTPYVETNISYPTFDEFTSGQVGAKGLPDLDSYQIPVASKLKITKETDQKGPGGFSSSSSPPSQSNSAQSNSSDDSTSQSSDDSTSQSPDDSQSDSSDPKNSSARALASSTLSLILVAVLSTSYLLM</sequence>
<reference evidence="26" key="1">
    <citation type="journal article" date="2017" name="Nucleic Acids Res.">
        <title>Proteogenomics produces comprehensive and highly accurate protein-coding gene annotation in a complete genome assembly of Malassezia sympodialis.</title>
        <authorList>
            <person name="Zhu Y."/>
            <person name="Engstroem P.G."/>
            <person name="Tellgren-Roth C."/>
            <person name="Baudo C.D."/>
            <person name="Kennell J.C."/>
            <person name="Sun S."/>
            <person name="Billmyre R.B."/>
            <person name="Schroeder M.S."/>
            <person name="Andersson A."/>
            <person name="Holm T."/>
            <person name="Sigurgeirsson B."/>
            <person name="Wu G."/>
            <person name="Sankaranarayanan S.R."/>
            <person name="Siddharthan R."/>
            <person name="Sanyal K."/>
            <person name="Lundeberg J."/>
            <person name="Nystedt B."/>
            <person name="Boekhout T."/>
            <person name="Dawson T.L. Jr."/>
            <person name="Heitman J."/>
            <person name="Scheynius A."/>
            <person name="Lehtioe J."/>
        </authorList>
    </citation>
    <scope>NUCLEOTIDE SEQUENCE [LARGE SCALE GENOMIC DNA]</scope>
    <source>
        <strain evidence="26">ATCC 42132</strain>
    </source>
</reference>
<dbReference type="Gene3D" id="3.20.20.370">
    <property type="entry name" value="Glycoside hydrolase/deacetylase"/>
    <property type="match status" value="1"/>
</dbReference>
<keyword evidence="13" id="KW-0472">Membrane</keyword>